<dbReference type="HOGENOM" id="CLU_844991_0_0_1"/>
<organism evidence="1 2">
    <name type="scientific">Serendipita indica (strain DSM 11827)</name>
    <name type="common">Root endophyte fungus</name>
    <name type="synonym">Piriformospora indica</name>
    <dbReference type="NCBI Taxonomy" id="1109443"/>
    <lineage>
        <taxon>Eukaryota</taxon>
        <taxon>Fungi</taxon>
        <taxon>Dikarya</taxon>
        <taxon>Basidiomycota</taxon>
        <taxon>Agaricomycotina</taxon>
        <taxon>Agaricomycetes</taxon>
        <taxon>Sebacinales</taxon>
        <taxon>Serendipitaceae</taxon>
        <taxon>Serendipita</taxon>
    </lineage>
</organism>
<dbReference type="EMBL" id="CAFZ01000662">
    <property type="protein sequence ID" value="CCA76238.1"/>
    <property type="molecule type" value="Genomic_DNA"/>
</dbReference>
<protein>
    <submittedName>
        <fullName evidence="1">Uncharacterized protein</fullName>
    </submittedName>
</protein>
<evidence type="ECO:0000313" key="1">
    <source>
        <dbReference type="EMBL" id="CCA76238.1"/>
    </source>
</evidence>
<sequence>MLQHFRLESTDDMAYASNGLFDITEKAIRQDLEYRRAVSKLNDLKDKAFSFYVGEQNELRVHHLRRFASVKGLLGEFYPDMQKAFQDVLSVIDCGGPGELWTLSPVSDISSEEMIRGPFSPTRYINFLNGEVETLPIFGSPLDAPNGSRTLAKDILLPDYENATPLASVFSSVNPAEPVATCIKAAFSLETVWLKSQRHDVALASVTRTGVNGYFVDKGWLLGFMLVNLPTPLIQCNDERNLRRGVPRNVIASYLNPETEEYKLFLKIWPYTDGENIRLAAVAITQMRNSERFVEDVRTKWNPDVQRPLPIHQRLSSHSDHRHGNRTLS</sequence>
<dbReference type="AlphaFoldDB" id="G4TY45"/>
<dbReference type="OrthoDB" id="10335393at2759"/>
<name>G4TY45_SERID</name>
<gene>
    <name evidence="1" type="ORF">PIIN_10230</name>
</gene>
<comment type="caution">
    <text evidence="1">The sequence shown here is derived from an EMBL/GenBank/DDBJ whole genome shotgun (WGS) entry which is preliminary data.</text>
</comment>
<proteinExistence type="predicted"/>
<reference evidence="1 2" key="1">
    <citation type="journal article" date="2011" name="PLoS Pathog.">
        <title>Endophytic Life Strategies Decoded by Genome and Transcriptome Analyses of the Mutualistic Root Symbiont Piriformospora indica.</title>
        <authorList>
            <person name="Zuccaro A."/>
            <person name="Lahrmann U."/>
            <person name="Guldener U."/>
            <person name="Langen G."/>
            <person name="Pfiffi S."/>
            <person name="Biedenkopf D."/>
            <person name="Wong P."/>
            <person name="Samans B."/>
            <person name="Grimm C."/>
            <person name="Basiewicz M."/>
            <person name="Murat C."/>
            <person name="Martin F."/>
            <person name="Kogel K.H."/>
        </authorList>
    </citation>
    <scope>NUCLEOTIDE SEQUENCE [LARGE SCALE GENOMIC DNA]</scope>
    <source>
        <strain evidence="1 2">DSM 11827</strain>
    </source>
</reference>
<keyword evidence="2" id="KW-1185">Reference proteome</keyword>
<evidence type="ECO:0000313" key="2">
    <source>
        <dbReference type="Proteomes" id="UP000007148"/>
    </source>
</evidence>
<accession>G4TY45</accession>
<dbReference type="Proteomes" id="UP000007148">
    <property type="component" value="Unassembled WGS sequence"/>
</dbReference>
<dbReference type="InParanoid" id="G4TY45"/>